<comment type="caution">
    <text evidence="2">The sequence shown here is derived from an EMBL/GenBank/DDBJ whole genome shotgun (WGS) entry which is preliminary data.</text>
</comment>
<organism evidence="2">
    <name type="scientific">marine sediment metagenome</name>
    <dbReference type="NCBI Taxonomy" id="412755"/>
    <lineage>
        <taxon>unclassified sequences</taxon>
        <taxon>metagenomes</taxon>
        <taxon>ecological metagenomes</taxon>
    </lineage>
</organism>
<evidence type="ECO:0000313" key="2">
    <source>
        <dbReference type="EMBL" id="KKM74585.1"/>
    </source>
</evidence>
<protein>
    <recommendedName>
        <fullName evidence="1">PhoD-like phosphatase metallophosphatase domain-containing protein</fullName>
    </recommendedName>
</protein>
<accession>A0A0F9MD68</accession>
<dbReference type="InterPro" id="IPR018946">
    <property type="entry name" value="PhoD-like_MPP"/>
</dbReference>
<sequence length="619" mass="70685">MITHTANLPILLMGPMVRRAEQTGVCIQFATSKPANCQITLINYECYSDQYTVSLGEHLYLHFVIIKPVNNKLPVDSLLSYELIIDDTAIDLSPWCYSNQTTPAFVIPNKLSDILHGSCRNAHHPAKDSLVSASHWQNTQRGNNNQGAQLLLLSGDQVYADDVAGPMLLAVHQLIKALGIYKEQPLAIELPDDINEQLYNRHLFLPKTPWQKRSKLGVGYWLKKDEPHFSSVKAYNHLIHFEEYIALYLLNFSAAAWQCVDIQNTTYLGQSEQNKTIFNAEKTALIDYAKGLSEVERLFANVSTLMMFDDHDVTDDWNLTAGWEQAINENPSSKRIINNGLISYWLFQGMGNDALNKTGELLTPFKQSRTANNLWQFKAFDKPLNDFSFWHYELTTIPKVVVLDTRTHRWRNEQNFNEPSGLLDWERLTELEESLLSHDQVIIVSPAPVFGVKSIEAIQAMFNICGQPLMVDVENWMAHEGSAKKLLDTFRRTDTPNETLILSGDVHYSFCFSVQKRFGDHPNRIWQLTASGIKNEFPRKLINILDKLDSILYGPKSPLNFFTKRWHMEVDKHQTIGEGQKYLVSDSAISLITLEQGNLARYQLIHGDGHLTEFDLEEQ</sequence>
<dbReference type="AlphaFoldDB" id="A0A0F9MD68"/>
<dbReference type="SUPFAM" id="SSF56300">
    <property type="entry name" value="Metallo-dependent phosphatases"/>
    <property type="match status" value="1"/>
</dbReference>
<dbReference type="PANTHER" id="PTHR37031">
    <property type="entry name" value="METALLOPHOSPHATASE BINDING DOMAIN PROTEIN"/>
    <property type="match status" value="1"/>
</dbReference>
<dbReference type="Gene3D" id="3.60.21.70">
    <property type="entry name" value="PhoD-like phosphatase"/>
    <property type="match status" value="1"/>
</dbReference>
<evidence type="ECO:0000259" key="1">
    <source>
        <dbReference type="Pfam" id="PF09423"/>
    </source>
</evidence>
<dbReference type="EMBL" id="LAZR01009117">
    <property type="protein sequence ID" value="KKM74585.1"/>
    <property type="molecule type" value="Genomic_DNA"/>
</dbReference>
<dbReference type="InterPro" id="IPR038607">
    <property type="entry name" value="PhoD-like_sf"/>
</dbReference>
<name>A0A0F9MD68_9ZZZZ</name>
<dbReference type="InterPro" id="IPR029052">
    <property type="entry name" value="Metallo-depent_PP-like"/>
</dbReference>
<reference evidence="2" key="1">
    <citation type="journal article" date="2015" name="Nature">
        <title>Complex archaea that bridge the gap between prokaryotes and eukaryotes.</title>
        <authorList>
            <person name="Spang A."/>
            <person name="Saw J.H."/>
            <person name="Jorgensen S.L."/>
            <person name="Zaremba-Niedzwiedzka K."/>
            <person name="Martijn J."/>
            <person name="Lind A.E."/>
            <person name="van Eijk R."/>
            <person name="Schleper C."/>
            <person name="Guy L."/>
            <person name="Ettema T.J."/>
        </authorList>
    </citation>
    <scope>NUCLEOTIDE SEQUENCE</scope>
</reference>
<feature type="domain" description="PhoD-like phosphatase metallophosphatase" evidence="1">
    <location>
        <begin position="294"/>
        <end position="535"/>
    </location>
</feature>
<gene>
    <name evidence="2" type="ORF">LCGC14_1398870</name>
</gene>
<dbReference type="PANTHER" id="PTHR37031:SF2">
    <property type="entry name" value="PHOD-LIKE PHOSPHATASE METALLOPHOSPHATASE DOMAIN-CONTAINING PROTEIN"/>
    <property type="match status" value="1"/>
</dbReference>
<dbReference type="Pfam" id="PF09423">
    <property type="entry name" value="PhoD"/>
    <property type="match status" value="1"/>
</dbReference>
<proteinExistence type="predicted"/>